<proteinExistence type="predicted"/>
<dbReference type="SUPFAM" id="SSF56563">
    <property type="entry name" value="Major capsid protein gp5"/>
    <property type="match status" value="1"/>
</dbReference>
<gene>
    <name evidence="4" type="ORF">PECPMFCF_00051</name>
</gene>
<feature type="domain" description="Phage capsid-like C-terminal" evidence="3">
    <location>
        <begin position="95"/>
        <end position="372"/>
    </location>
</feature>
<comment type="subcellular location">
    <subcellularLocation>
        <location evidence="1">Virion</location>
    </subcellularLocation>
</comment>
<dbReference type="Pfam" id="PF05065">
    <property type="entry name" value="Phage_capsid"/>
    <property type="match status" value="1"/>
</dbReference>
<evidence type="ECO:0000313" key="4">
    <source>
        <dbReference type="EMBL" id="XBS47520.1"/>
    </source>
</evidence>
<dbReference type="NCBIfam" id="TIGR01554">
    <property type="entry name" value="major_cap_HK97"/>
    <property type="match status" value="1"/>
</dbReference>
<accession>A0AAU7PFC6</accession>
<name>A0AAU7PFC6_9CAUD</name>
<keyword evidence="2" id="KW-0946">Virion</keyword>
<sequence>MVIKFNKSEAFNKAKAKLTDALTNAESTEQEQTAAFEGFFDAMQTDVINTVRNQVNDEMLDRSILQQRGQNVLTASETKFFNAVVQDGGFKDGSILPVTTQERVFEDLVKEHPLLDALGLQDLGAVTKFIYSDATKAYAWGELFGEIRGQVNAAFREEKIGQLKLTAFAAIPNDMLDLGPEWVERYVRTLLVESYSVGLEFGFVNGGGSVAHQPVGLMKDVNATTGAVTDKKSSGTLTFAPSQFGEVVAGELYEVVKALSTDAKGKSRKVLNNIVMVVNPVDSIGVQARNTIQTSTGQWVMALPYNIQTVESEEVPVGKALFFVKGQYLAAIAGGYKLKKFDQTLAIEDAMLYTIKQFANGKPKDNKAALVYDLKISFTPPTPPATK</sequence>
<evidence type="ECO:0000259" key="3">
    <source>
        <dbReference type="Pfam" id="PF05065"/>
    </source>
</evidence>
<organism evidence="4">
    <name type="scientific">Bacillus phage PHBA67-J</name>
    <dbReference type="NCBI Taxonomy" id="3158977"/>
    <lineage>
        <taxon>Viruses</taxon>
        <taxon>Duplodnaviria</taxon>
        <taxon>Heunggongvirae</taxon>
        <taxon>Uroviricota</taxon>
        <taxon>Caudoviricetes</taxon>
    </lineage>
</organism>
<dbReference type="InterPro" id="IPR024455">
    <property type="entry name" value="Phage_capsid"/>
</dbReference>
<dbReference type="InterPro" id="IPR054612">
    <property type="entry name" value="Phage_capsid-like_C"/>
</dbReference>
<dbReference type="GO" id="GO:0044423">
    <property type="term" value="C:virion component"/>
    <property type="evidence" value="ECO:0007669"/>
    <property type="project" value="UniProtKB-KW"/>
</dbReference>
<protein>
    <recommendedName>
        <fullName evidence="3">Phage capsid-like C-terminal domain-containing protein</fullName>
    </recommendedName>
</protein>
<dbReference type="EMBL" id="PP858851">
    <property type="protein sequence ID" value="XBS47520.1"/>
    <property type="molecule type" value="Genomic_DNA"/>
</dbReference>
<evidence type="ECO:0000256" key="1">
    <source>
        <dbReference type="ARBA" id="ARBA00004328"/>
    </source>
</evidence>
<reference evidence="4" key="1">
    <citation type="submission" date="2024-05" db="EMBL/GenBank/DDBJ databases">
        <authorList>
            <person name="Guo B."/>
        </authorList>
    </citation>
    <scope>NUCLEOTIDE SEQUENCE</scope>
</reference>
<evidence type="ECO:0000256" key="2">
    <source>
        <dbReference type="ARBA" id="ARBA00022844"/>
    </source>
</evidence>